<name>A0AAD9V0I3_ACRCE</name>
<dbReference type="PROSITE" id="PS50026">
    <property type="entry name" value="EGF_3"/>
    <property type="match status" value="1"/>
</dbReference>
<protein>
    <recommendedName>
        <fullName evidence="3">receptor protein-tyrosine kinase</fullName>
        <ecNumber evidence="3">2.7.10.1</ecNumber>
    </recommendedName>
</protein>
<keyword evidence="19" id="KW-0393">Immunoglobulin domain</keyword>
<evidence type="ECO:0000256" key="5">
    <source>
        <dbReference type="ARBA" id="ARBA00022553"/>
    </source>
</evidence>
<dbReference type="PANTHER" id="PTHR24416:SF617">
    <property type="entry name" value="RET ONCOGENE, ISOFORM A"/>
    <property type="match status" value="1"/>
</dbReference>
<evidence type="ECO:0000256" key="11">
    <source>
        <dbReference type="ARBA" id="ARBA00022777"/>
    </source>
</evidence>
<keyword evidence="12 22" id="KW-0067">ATP-binding</keyword>
<dbReference type="Pfam" id="PF07645">
    <property type="entry name" value="EGF_CA"/>
    <property type="match status" value="1"/>
</dbReference>
<gene>
    <name evidence="31" type="ORF">P5673_021234</name>
</gene>
<evidence type="ECO:0000256" key="22">
    <source>
        <dbReference type="PROSITE-ProRule" id="PRU10141"/>
    </source>
</evidence>
<keyword evidence="7 24" id="KW-0812">Transmembrane</keyword>
<dbReference type="SUPFAM" id="SSF48726">
    <property type="entry name" value="Immunoglobulin"/>
    <property type="match status" value="1"/>
</dbReference>
<dbReference type="GO" id="GO:0005886">
    <property type="term" value="C:plasma membrane"/>
    <property type="evidence" value="ECO:0007669"/>
    <property type="project" value="TreeGrafter"/>
</dbReference>
<feature type="signal peptide" evidence="25">
    <location>
        <begin position="1"/>
        <end position="19"/>
    </location>
</feature>
<comment type="caution">
    <text evidence="21">Lacks conserved residue(s) required for the propagation of feature annotation.</text>
</comment>
<comment type="subcellular location">
    <subcellularLocation>
        <location evidence="1">Membrane</location>
        <topology evidence="1">Single-pass membrane protein</topology>
    </subcellularLocation>
</comment>
<evidence type="ECO:0000256" key="8">
    <source>
        <dbReference type="ARBA" id="ARBA00022729"/>
    </source>
</evidence>
<feature type="domain" description="Fibronectin type-III" evidence="30">
    <location>
        <begin position="1003"/>
        <end position="1095"/>
    </location>
</feature>
<dbReference type="InterPro" id="IPR049883">
    <property type="entry name" value="NOTCH1_EGF-like"/>
</dbReference>
<dbReference type="PANTHER" id="PTHR24416">
    <property type="entry name" value="TYROSINE-PROTEIN KINASE RECEPTOR"/>
    <property type="match status" value="1"/>
</dbReference>
<dbReference type="Gene3D" id="1.10.510.10">
    <property type="entry name" value="Transferase(Phosphotransferase) domain 1"/>
    <property type="match status" value="1"/>
</dbReference>
<dbReference type="SMART" id="SM00060">
    <property type="entry name" value="FN3"/>
    <property type="match status" value="1"/>
</dbReference>
<keyword evidence="9" id="KW-0677">Repeat</keyword>
<dbReference type="CDD" id="cd00192">
    <property type="entry name" value="PTKc"/>
    <property type="match status" value="1"/>
</dbReference>
<evidence type="ECO:0000256" key="15">
    <source>
        <dbReference type="ARBA" id="ARBA00023137"/>
    </source>
</evidence>
<proteinExistence type="inferred from homology"/>
<comment type="similarity">
    <text evidence="2">Belongs to the protein kinase superfamily. CAMK Ser/Thr protein kinase family.</text>
</comment>
<comment type="caution">
    <text evidence="31">The sequence shown here is derived from an EMBL/GenBank/DDBJ whole genome shotgun (WGS) entry which is preliminary data.</text>
</comment>
<keyword evidence="4 21" id="KW-0245">EGF-like domain</keyword>
<dbReference type="InterPro" id="IPR000719">
    <property type="entry name" value="Prot_kinase_dom"/>
</dbReference>
<dbReference type="Pfam" id="PF13927">
    <property type="entry name" value="Ig_3"/>
    <property type="match status" value="1"/>
</dbReference>
<dbReference type="PROSITE" id="PS50853">
    <property type="entry name" value="FN3"/>
    <property type="match status" value="1"/>
</dbReference>
<keyword evidence="14 24" id="KW-0472">Membrane</keyword>
<organism evidence="31 32">
    <name type="scientific">Acropora cervicornis</name>
    <name type="common">Staghorn coral</name>
    <dbReference type="NCBI Taxonomy" id="6130"/>
    <lineage>
        <taxon>Eukaryota</taxon>
        <taxon>Metazoa</taxon>
        <taxon>Cnidaria</taxon>
        <taxon>Anthozoa</taxon>
        <taxon>Hexacorallia</taxon>
        <taxon>Scleractinia</taxon>
        <taxon>Astrocoeniina</taxon>
        <taxon>Acroporidae</taxon>
        <taxon>Acropora</taxon>
    </lineage>
</organism>
<dbReference type="Gene3D" id="2.60.40.10">
    <property type="entry name" value="Immunoglobulins"/>
    <property type="match status" value="2"/>
</dbReference>
<keyword evidence="5" id="KW-0597">Phosphoprotein</keyword>
<reference evidence="31" key="2">
    <citation type="journal article" date="2023" name="Science">
        <title>Genomic signatures of disease resistance in endangered staghorn corals.</title>
        <authorList>
            <person name="Vollmer S.V."/>
            <person name="Selwyn J.D."/>
            <person name="Despard B.A."/>
            <person name="Roesel C.L."/>
        </authorList>
    </citation>
    <scope>NUCLEOTIDE SEQUENCE</scope>
    <source>
        <strain evidence="31">K2</strain>
    </source>
</reference>
<dbReference type="FunFam" id="2.10.25.10:FF:000672">
    <property type="entry name" value="Uncharacterized protein, isoform C"/>
    <property type="match status" value="1"/>
</dbReference>
<dbReference type="GO" id="GO:0004714">
    <property type="term" value="F:transmembrane receptor protein tyrosine kinase activity"/>
    <property type="evidence" value="ECO:0007669"/>
    <property type="project" value="UniProtKB-EC"/>
</dbReference>
<dbReference type="PROSITE" id="PS00010">
    <property type="entry name" value="ASX_HYDROXYL"/>
    <property type="match status" value="1"/>
</dbReference>
<evidence type="ECO:0000256" key="13">
    <source>
        <dbReference type="ARBA" id="ARBA00022989"/>
    </source>
</evidence>
<evidence type="ECO:0000256" key="16">
    <source>
        <dbReference type="ARBA" id="ARBA00023157"/>
    </source>
</evidence>
<evidence type="ECO:0000256" key="25">
    <source>
        <dbReference type="SAM" id="SignalP"/>
    </source>
</evidence>
<dbReference type="PRINTS" id="PR00109">
    <property type="entry name" value="TYRKINASE"/>
</dbReference>
<dbReference type="InterPro" id="IPR000152">
    <property type="entry name" value="EGF-type_Asp/Asn_hydroxyl_site"/>
</dbReference>
<dbReference type="GO" id="GO:0005524">
    <property type="term" value="F:ATP binding"/>
    <property type="evidence" value="ECO:0007669"/>
    <property type="project" value="UniProtKB-UniRule"/>
</dbReference>
<sequence>MEFNWIILLFISTLKFSSQDVIDHRGKEFIVSFVSLPLYVSNSEGKNILYISSFENTTVDLYSPFLNPKLQRYTVFPKNIREIVFSGNQRMQAYTGKANKGIRLKADKEISMYGVTTAFGMGEAFLVFPVDVLDTYYIVPTFHPISSSIIQVTATENNTEVIFRLKLARNGRVSYGSVRYRDGDFINVTLNALEVFQVLGESSLEGTVVTSSKPIALFSGNDCTMIPYPFHPCNQLVEQIPPVQIWGQHFITSPTPNSMGGDLFHIIASSNNTDVYVDRSHVNSLQEGLSHKFQALWNQSVVISTSKPSLVVQYTKATGRTRSPAMSVVPPTEWSANDFSVYVEGSGSGGFNEGGFVNVIINTSLRKGLRVRGPLKDVPMNWNTVPGGFSRVSLNLSRSGLYHVFHKNPLANFTSVVFLKRSQSKNEYRSSFPIGFKFDFGVKSGCSETETRGGDNIDNDCDGRTDEELANGKDDDGDGRVDEDLFAPPIEVAMPKNFVTPPLLACSKSFHVAYRSKPGFFPVVGMNTRHGVCAMRGNIHIMRKDKTNNEHSDSQCLREIERIWTIRDACQNEIVHSQLINIFTPRNHTLQMPRNMTLICRSAKYLKQFYTGEVSQGFTRPCKGQVNITFMRDRYIGNCASGLAKLERTWKVEEICRRSRTVTQIITLEARDRTSTKFRSLSAELEQEMDITLRTSSVGNSILEIEVLSFSNGSINVAVLIKMDMKTTINQQQLLQSIKGRMAEGVLGKFQVDYSSIAIQDFDECQSPDLNKCHEKAFCTNTPGAYNCTCVKGYFAPPFIWDSGQPISSGVEENVTLRCHARGYPKPTFFWITPEGDFVNATRAIREFEYLDDDSKRVRGKLLQNDGSLLLFNTRVYDSGVYKCVAVNVAGESEGFVNVTVTEDIVEVVVAITLEEEVFDAELENKSSARYQEMKENVEVEVTLNGSVKVRFRVIVKVDKTKEKEPSVIVQKVGKTLSVSVKEGKLGDYKVKPVVEFKEVPPPPKNVKYSDVTERDAMITWSHPELYNMYAINGYSLQFKKFGSQKWSQFVFTLGEDHRITDLEQDTPYFVRLKSENEFGRGLPRMSGSAIALATVLPLLSLIILGIAAVLVYRRWKKRKERMNATDDRLPMNPITPGNQQQQFVTNEHFVQFSQDRYAPIPGVSPNEASTAIKAASFSWREIPRHQLTLGKILGEGEFGMVLRGELAEEDGSIVTCAVKKLKRSATESDFKDLLNELEIMCSVGKHPNLVNLIGACSANGPLMILVEFAEHGNLLSYLRENRKQNYENMNEYTLEISAAERLKIACDVCDGMSHLAAMKCAHRDLAARNILLAEGMVAKVSDFGLSRDIYTDNVYEKKTAGKLPAKWMAMESLEQGIYTSRSDVWSFGVLLWEIETGGCAPYAGMVVSELYAVMLRCWKANPQERTTFDEMSEELHQMYQQTTDYLGPQEFKIEPDYENTSVEDASSA</sequence>
<dbReference type="CDD" id="cd00063">
    <property type="entry name" value="FN3"/>
    <property type="match status" value="1"/>
</dbReference>
<evidence type="ECO:0000256" key="9">
    <source>
        <dbReference type="ARBA" id="ARBA00022737"/>
    </source>
</evidence>
<dbReference type="InterPro" id="IPR036179">
    <property type="entry name" value="Ig-like_dom_sf"/>
</dbReference>
<feature type="binding site" evidence="22">
    <location>
        <position position="1221"/>
    </location>
    <ligand>
        <name>ATP</name>
        <dbReference type="ChEBI" id="CHEBI:30616"/>
    </ligand>
</feature>
<keyword evidence="11" id="KW-0418">Kinase</keyword>
<dbReference type="PROSITE" id="PS50024">
    <property type="entry name" value="SEA"/>
    <property type="match status" value="1"/>
</dbReference>
<evidence type="ECO:0000313" key="31">
    <source>
        <dbReference type="EMBL" id="KAK2556683.1"/>
    </source>
</evidence>
<feature type="chain" id="PRO_5042110758" description="receptor protein-tyrosine kinase" evidence="25">
    <location>
        <begin position="20"/>
        <end position="1469"/>
    </location>
</feature>
<dbReference type="PROSITE" id="PS01187">
    <property type="entry name" value="EGF_CA"/>
    <property type="match status" value="1"/>
</dbReference>
<evidence type="ECO:0000259" key="29">
    <source>
        <dbReference type="PROSITE" id="PS50835"/>
    </source>
</evidence>
<dbReference type="EMBL" id="JARQWQ010000054">
    <property type="protein sequence ID" value="KAK2556683.1"/>
    <property type="molecule type" value="Genomic_DNA"/>
</dbReference>
<keyword evidence="10 22" id="KW-0547">Nucleotide-binding</keyword>
<feature type="domain" description="Protein kinase" evidence="26">
    <location>
        <begin position="1188"/>
        <end position="1440"/>
    </location>
</feature>
<evidence type="ECO:0000256" key="7">
    <source>
        <dbReference type="ARBA" id="ARBA00022692"/>
    </source>
</evidence>
<evidence type="ECO:0000259" key="28">
    <source>
        <dbReference type="PROSITE" id="PS50026"/>
    </source>
</evidence>
<dbReference type="EC" id="2.7.10.1" evidence="3"/>
<dbReference type="PROSITE" id="PS50835">
    <property type="entry name" value="IG_LIKE"/>
    <property type="match status" value="1"/>
</dbReference>
<evidence type="ECO:0000256" key="2">
    <source>
        <dbReference type="ARBA" id="ARBA00006692"/>
    </source>
</evidence>
<dbReference type="SUPFAM" id="SSF57196">
    <property type="entry name" value="EGF/Laminin"/>
    <property type="match status" value="1"/>
</dbReference>
<dbReference type="InterPro" id="IPR020635">
    <property type="entry name" value="Tyr_kinase_cat_dom"/>
</dbReference>
<dbReference type="SMART" id="SM00219">
    <property type="entry name" value="TyrKc"/>
    <property type="match status" value="1"/>
</dbReference>
<dbReference type="SMART" id="SM00409">
    <property type="entry name" value="IG"/>
    <property type="match status" value="1"/>
</dbReference>
<dbReference type="InterPro" id="IPR018097">
    <property type="entry name" value="EGF_Ca-bd_CS"/>
</dbReference>
<keyword evidence="8 25" id="KW-0732">Signal</keyword>
<accession>A0AAD9V0I3</accession>
<feature type="region of interest" description="Disordered" evidence="23">
    <location>
        <begin position="449"/>
        <end position="481"/>
    </location>
</feature>
<dbReference type="InterPro" id="IPR000082">
    <property type="entry name" value="SEA_dom"/>
</dbReference>
<feature type="transmembrane region" description="Helical" evidence="24">
    <location>
        <begin position="1090"/>
        <end position="1113"/>
    </location>
</feature>
<dbReference type="InterPro" id="IPR007110">
    <property type="entry name" value="Ig-like_dom"/>
</dbReference>
<dbReference type="InterPro" id="IPR036116">
    <property type="entry name" value="FN3_sf"/>
</dbReference>
<dbReference type="GO" id="GO:0005509">
    <property type="term" value="F:calcium ion binding"/>
    <property type="evidence" value="ECO:0007669"/>
    <property type="project" value="InterPro"/>
</dbReference>
<dbReference type="InterPro" id="IPR001245">
    <property type="entry name" value="Ser-Thr/Tyr_kinase_cat_dom"/>
</dbReference>
<keyword evidence="15" id="KW-0829">Tyrosine-protein kinase</keyword>
<keyword evidence="16" id="KW-1015">Disulfide bond</keyword>
<evidence type="ECO:0000256" key="10">
    <source>
        <dbReference type="ARBA" id="ARBA00022741"/>
    </source>
</evidence>
<dbReference type="SUPFAM" id="SSF56112">
    <property type="entry name" value="Protein kinase-like (PK-like)"/>
    <property type="match status" value="1"/>
</dbReference>
<feature type="domain" description="EGF-like" evidence="28">
    <location>
        <begin position="761"/>
        <end position="800"/>
    </location>
</feature>
<evidence type="ECO:0000256" key="19">
    <source>
        <dbReference type="ARBA" id="ARBA00023319"/>
    </source>
</evidence>
<dbReference type="CDD" id="cd00054">
    <property type="entry name" value="EGF_CA"/>
    <property type="match status" value="1"/>
</dbReference>
<keyword evidence="6" id="KW-0808">Transferase</keyword>
<evidence type="ECO:0000256" key="3">
    <source>
        <dbReference type="ARBA" id="ARBA00011902"/>
    </source>
</evidence>
<evidence type="ECO:0000256" key="17">
    <source>
        <dbReference type="ARBA" id="ARBA00023170"/>
    </source>
</evidence>
<dbReference type="InterPro" id="IPR003598">
    <property type="entry name" value="Ig_sub2"/>
</dbReference>
<keyword evidence="32" id="KW-1185">Reference proteome</keyword>
<dbReference type="InterPro" id="IPR013783">
    <property type="entry name" value="Ig-like_fold"/>
</dbReference>
<evidence type="ECO:0000256" key="1">
    <source>
        <dbReference type="ARBA" id="ARBA00004167"/>
    </source>
</evidence>
<dbReference type="GO" id="GO:0007169">
    <property type="term" value="P:cell surface receptor protein tyrosine kinase signaling pathway"/>
    <property type="evidence" value="ECO:0007669"/>
    <property type="project" value="TreeGrafter"/>
</dbReference>
<dbReference type="InterPro" id="IPR003599">
    <property type="entry name" value="Ig_sub"/>
</dbReference>
<dbReference type="InterPro" id="IPR050122">
    <property type="entry name" value="RTK"/>
</dbReference>
<evidence type="ECO:0000256" key="24">
    <source>
        <dbReference type="SAM" id="Phobius"/>
    </source>
</evidence>
<evidence type="ECO:0000256" key="23">
    <source>
        <dbReference type="SAM" id="MobiDB-lite"/>
    </source>
</evidence>
<dbReference type="Gene3D" id="3.30.200.20">
    <property type="entry name" value="Phosphorylase Kinase, domain 1"/>
    <property type="match status" value="1"/>
</dbReference>
<comment type="function">
    <text evidence="20">Receptor for basic fibroblast growth factor.</text>
</comment>
<evidence type="ECO:0000256" key="14">
    <source>
        <dbReference type="ARBA" id="ARBA00023136"/>
    </source>
</evidence>
<dbReference type="Pfam" id="PF07714">
    <property type="entry name" value="PK_Tyr_Ser-Thr"/>
    <property type="match status" value="1"/>
</dbReference>
<evidence type="ECO:0000259" key="26">
    <source>
        <dbReference type="PROSITE" id="PS50011"/>
    </source>
</evidence>
<keyword evidence="18" id="KW-0325">Glycoprotein</keyword>
<evidence type="ECO:0000256" key="12">
    <source>
        <dbReference type="ARBA" id="ARBA00022840"/>
    </source>
</evidence>
<dbReference type="SMART" id="SM00408">
    <property type="entry name" value="IGc2"/>
    <property type="match status" value="1"/>
</dbReference>
<evidence type="ECO:0000256" key="6">
    <source>
        <dbReference type="ARBA" id="ARBA00022679"/>
    </source>
</evidence>
<evidence type="ECO:0000259" key="27">
    <source>
        <dbReference type="PROSITE" id="PS50024"/>
    </source>
</evidence>
<dbReference type="Pfam" id="PF00041">
    <property type="entry name" value="fn3"/>
    <property type="match status" value="1"/>
</dbReference>
<dbReference type="InterPro" id="IPR000742">
    <property type="entry name" value="EGF"/>
</dbReference>
<dbReference type="InterPro" id="IPR035234">
    <property type="entry name" value="IgGFc-bd_N"/>
</dbReference>
<keyword evidence="17 31" id="KW-0675">Receptor</keyword>
<evidence type="ECO:0000256" key="18">
    <source>
        <dbReference type="ARBA" id="ARBA00023180"/>
    </source>
</evidence>
<dbReference type="InterPro" id="IPR003961">
    <property type="entry name" value="FN3_dom"/>
</dbReference>
<reference evidence="31" key="1">
    <citation type="journal article" date="2023" name="G3 (Bethesda)">
        <title>Whole genome assembly and annotation of the endangered Caribbean coral Acropora cervicornis.</title>
        <authorList>
            <person name="Selwyn J.D."/>
            <person name="Vollmer S.V."/>
        </authorList>
    </citation>
    <scope>NUCLEOTIDE SEQUENCE</scope>
    <source>
        <strain evidence="31">K2</strain>
    </source>
</reference>
<dbReference type="Gene3D" id="3.30.70.960">
    <property type="entry name" value="SEA domain"/>
    <property type="match status" value="1"/>
</dbReference>
<dbReference type="InterPro" id="IPR001881">
    <property type="entry name" value="EGF-like_Ca-bd_dom"/>
</dbReference>
<keyword evidence="13 24" id="KW-1133">Transmembrane helix</keyword>
<dbReference type="PROSITE" id="PS50011">
    <property type="entry name" value="PROTEIN_KINASE_DOM"/>
    <property type="match status" value="1"/>
</dbReference>
<dbReference type="SMART" id="SM00179">
    <property type="entry name" value="EGF_CA"/>
    <property type="match status" value="1"/>
</dbReference>
<dbReference type="InterPro" id="IPR017441">
    <property type="entry name" value="Protein_kinase_ATP_BS"/>
</dbReference>
<evidence type="ECO:0000256" key="4">
    <source>
        <dbReference type="ARBA" id="ARBA00022536"/>
    </source>
</evidence>
<dbReference type="SUPFAM" id="SSF49265">
    <property type="entry name" value="Fibronectin type III"/>
    <property type="match status" value="1"/>
</dbReference>
<dbReference type="InterPro" id="IPR011009">
    <property type="entry name" value="Kinase-like_dom_sf"/>
</dbReference>
<dbReference type="InterPro" id="IPR036364">
    <property type="entry name" value="SEA_dom_sf"/>
</dbReference>
<dbReference type="Proteomes" id="UP001249851">
    <property type="component" value="Unassembled WGS sequence"/>
</dbReference>
<dbReference type="Gene3D" id="2.10.25.10">
    <property type="entry name" value="Laminin"/>
    <property type="match status" value="1"/>
</dbReference>
<evidence type="ECO:0000256" key="21">
    <source>
        <dbReference type="PROSITE-ProRule" id="PRU00076"/>
    </source>
</evidence>
<feature type="domain" description="SEA" evidence="27">
    <location>
        <begin position="652"/>
        <end position="764"/>
    </location>
</feature>
<feature type="domain" description="Ig-like" evidence="29">
    <location>
        <begin position="797"/>
        <end position="902"/>
    </location>
</feature>
<dbReference type="Pfam" id="PF17517">
    <property type="entry name" value="IgGFc_binding"/>
    <property type="match status" value="1"/>
</dbReference>
<dbReference type="Pfam" id="PF01390">
    <property type="entry name" value="SEA"/>
    <property type="match status" value="1"/>
</dbReference>
<dbReference type="PROSITE" id="PS00107">
    <property type="entry name" value="PROTEIN_KINASE_ATP"/>
    <property type="match status" value="1"/>
</dbReference>
<dbReference type="SUPFAM" id="SSF82671">
    <property type="entry name" value="SEA domain"/>
    <property type="match status" value="1"/>
</dbReference>
<evidence type="ECO:0000256" key="20">
    <source>
        <dbReference type="ARBA" id="ARBA00056965"/>
    </source>
</evidence>
<evidence type="ECO:0000259" key="30">
    <source>
        <dbReference type="PROSITE" id="PS50853"/>
    </source>
</evidence>
<evidence type="ECO:0000313" key="32">
    <source>
        <dbReference type="Proteomes" id="UP001249851"/>
    </source>
</evidence>
<dbReference type="FunFam" id="3.30.200.20:FF:000593">
    <property type="entry name" value="Predicted protein"/>
    <property type="match status" value="1"/>
</dbReference>
<dbReference type="GO" id="GO:0043235">
    <property type="term" value="C:receptor complex"/>
    <property type="evidence" value="ECO:0007669"/>
    <property type="project" value="TreeGrafter"/>
</dbReference>